<sequence>MAFLMKQTTLKRLSYLASRGRRGVATLPSNSHIKVFENNTIAGKYILSLLSTEPPRFDLAVGTSDVIPPTPQSFQENSRFRKILDEVIVKYGSEDEFLKMQARAFVGSGGTNLAAAMQKTRYRGAASGRPNPTAEASHSHRVGGYIHLSDTRNPPEFGRIAWPEDILGSVEVNGEGEIIGRVQPSGTYRILTNQGILGLSPFLMEKLVDQLSSQESSGSNGEAEAGPRV</sequence>
<keyword evidence="2" id="KW-1185">Reference proteome</keyword>
<dbReference type="PANTHER" id="PTHR37331">
    <property type="entry name" value="YALI0F11671P"/>
    <property type="match status" value="1"/>
</dbReference>
<protein>
    <submittedName>
        <fullName evidence="1">Uncharacterized protein</fullName>
    </submittedName>
</protein>
<dbReference type="PANTHER" id="PTHR37331:SF1">
    <property type="entry name" value="YALI0F11671P"/>
    <property type="match status" value="1"/>
</dbReference>
<name>A0A2C5WGY2_9PEZI</name>
<dbReference type="OrthoDB" id="5397701at2759"/>
<proteinExistence type="predicted"/>
<accession>A0A2C5WGY2</accession>
<comment type="caution">
    <text evidence="1">The sequence shown here is derived from an EMBL/GenBank/DDBJ whole genome shotgun (WGS) entry which is preliminary data.</text>
</comment>
<gene>
    <name evidence="1" type="ORF">CFIMG_005008RA</name>
</gene>
<reference evidence="1 2" key="2">
    <citation type="journal article" date="2013" name="IMA Fungus">
        <title>IMA Genome-F 1: Ceratocystis fimbriata: Draft nuclear genome sequence for the plant pathogen, Ceratocystis fimbriata.</title>
        <authorList>
            <person name="Wilken P.M."/>
            <person name="Steenkamp E.T."/>
            <person name="Wingfield M.J."/>
            <person name="de Beer Z.W."/>
            <person name="Wingfield B.D."/>
        </authorList>
    </citation>
    <scope>NUCLEOTIDE SEQUENCE [LARGE SCALE GENOMIC DNA]</scope>
    <source>
        <strain evidence="1 2">CBS 114723</strain>
    </source>
</reference>
<reference evidence="1 2" key="1">
    <citation type="journal article" date="2013" name="Fungal Biol.">
        <title>Analysis of microsatellite markers in the genome of the plant pathogen Ceratocystis fimbriata.</title>
        <authorList>
            <person name="Simpson M.C."/>
            <person name="Wilken P.M."/>
            <person name="Coetzee M.P."/>
            <person name="Wingfield M.J."/>
            <person name="Wingfield B.D."/>
        </authorList>
    </citation>
    <scope>NUCLEOTIDE SEQUENCE [LARGE SCALE GENOMIC DNA]</scope>
    <source>
        <strain evidence="1 2">CBS 114723</strain>
    </source>
</reference>
<dbReference type="AlphaFoldDB" id="A0A2C5WGY2"/>
<evidence type="ECO:0000313" key="1">
    <source>
        <dbReference type="EMBL" id="PHH50829.1"/>
    </source>
</evidence>
<dbReference type="EMBL" id="APWK03000112">
    <property type="protein sequence ID" value="PHH50829.1"/>
    <property type="molecule type" value="Genomic_DNA"/>
</dbReference>
<dbReference type="STRING" id="1035309.A0A2C5WGY2"/>
<evidence type="ECO:0000313" key="2">
    <source>
        <dbReference type="Proteomes" id="UP000222788"/>
    </source>
</evidence>
<dbReference type="Proteomes" id="UP000222788">
    <property type="component" value="Unassembled WGS sequence"/>
</dbReference>
<organism evidence="1 2">
    <name type="scientific">Ceratocystis fimbriata CBS 114723</name>
    <dbReference type="NCBI Taxonomy" id="1035309"/>
    <lineage>
        <taxon>Eukaryota</taxon>
        <taxon>Fungi</taxon>
        <taxon>Dikarya</taxon>
        <taxon>Ascomycota</taxon>
        <taxon>Pezizomycotina</taxon>
        <taxon>Sordariomycetes</taxon>
        <taxon>Hypocreomycetidae</taxon>
        <taxon>Microascales</taxon>
        <taxon>Ceratocystidaceae</taxon>
        <taxon>Ceratocystis</taxon>
    </lineage>
</organism>